<keyword evidence="3" id="KW-1185">Reference proteome</keyword>
<evidence type="ECO:0000313" key="3">
    <source>
        <dbReference type="Proteomes" id="UP000198901"/>
    </source>
</evidence>
<evidence type="ECO:0000256" key="1">
    <source>
        <dbReference type="SAM" id="MobiDB-lite"/>
    </source>
</evidence>
<accession>A0A1G9NP25</accession>
<evidence type="ECO:0000313" key="2">
    <source>
        <dbReference type="EMBL" id="SDL88053.1"/>
    </source>
</evidence>
<dbReference type="AlphaFoldDB" id="A0A1G9NP25"/>
<protein>
    <submittedName>
        <fullName evidence="2">Uncharacterized protein</fullName>
    </submittedName>
</protein>
<proteinExistence type="predicted"/>
<name>A0A1G9NP25_9BACT</name>
<reference evidence="2 3" key="1">
    <citation type="submission" date="2016-10" db="EMBL/GenBank/DDBJ databases">
        <authorList>
            <person name="de Groot N.N."/>
        </authorList>
    </citation>
    <scope>NUCLEOTIDE SEQUENCE [LARGE SCALE GENOMIC DNA]</scope>
    <source>
        <strain evidence="2 3">DSM 21668</strain>
    </source>
</reference>
<dbReference type="EMBL" id="FNGS01000003">
    <property type="protein sequence ID" value="SDL88053.1"/>
    <property type="molecule type" value="Genomic_DNA"/>
</dbReference>
<dbReference type="Proteomes" id="UP000198901">
    <property type="component" value="Unassembled WGS sequence"/>
</dbReference>
<sequence>MLMRIRSLPFTTKTGRIPLTSNPPNTMKKRMALAGLLLYAVTGLPLPQPKTDVSVSLTRRPPQLIEQPRLCYQPLPASAAALRHPKKTQPVVGSVGTYGAGKCTQGPLKAKRPESRAFSVSGRLNVYRDGRCGAGLKGDQSFAESGQNRFSSGVNAQFQVDPLQVCLNSTERNTAFMGDHLVAHSLSQETQYFALPVGKRLGSRLQITRGEVETTGSGNGDRSHGEGRVGCSTVLSERPRQMVTPFRKKMKAFPVNSAQLLNLQSQSAFATS</sequence>
<dbReference type="STRING" id="563176.SAMN04488090_2086"/>
<organism evidence="2 3">
    <name type="scientific">Siphonobacter aquaeclarae</name>
    <dbReference type="NCBI Taxonomy" id="563176"/>
    <lineage>
        <taxon>Bacteria</taxon>
        <taxon>Pseudomonadati</taxon>
        <taxon>Bacteroidota</taxon>
        <taxon>Cytophagia</taxon>
        <taxon>Cytophagales</taxon>
        <taxon>Cytophagaceae</taxon>
        <taxon>Siphonobacter</taxon>
    </lineage>
</organism>
<gene>
    <name evidence="2" type="ORF">SAMN04488090_2086</name>
</gene>
<feature type="region of interest" description="Disordered" evidence="1">
    <location>
        <begin position="208"/>
        <end position="229"/>
    </location>
</feature>